<dbReference type="OrthoDB" id="424974at2759"/>
<dbReference type="InterPro" id="IPR036864">
    <property type="entry name" value="Zn2-C6_fun-type_DNA-bd_sf"/>
</dbReference>
<dbReference type="PANTHER" id="PTHR31001">
    <property type="entry name" value="UNCHARACTERIZED TRANSCRIPTIONAL REGULATORY PROTEIN"/>
    <property type="match status" value="1"/>
</dbReference>
<dbReference type="PROSITE" id="PS00463">
    <property type="entry name" value="ZN2_CY6_FUNGAL_1"/>
    <property type="match status" value="1"/>
</dbReference>
<dbReference type="PANTHER" id="PTHR31001:SF56">
    <property type="entry name" value="ZN(2)-C6 FUNGAL-TYPE DOMAIN-CONTAINING PROTEIN"/>
    <property type="match status" value="1"/>
</dbReference>
<evidence type="ECO:0000259" key="5">
    <source>
        <dbReference type="PROSITE" id="PS50048"/>
    </source>
</evidence>
<gene>
    <name evidence="6" type="ORF">FIBSPDRAFT_744839</name>
</gene>
<feature type="compositionally biased region" description="Low complexity" evidence="4">
    <location>
        <begin position="723"/>
        <end position="736"/>
    </location>
</feature>
<dbReference type="InterPro" id="IPR050613">
    <property type="entry name" value="Sec_Metabolite_Reg"/>
</dbReference>
<name>A0A166HGN2_9AGAM</name>
<organism evidence="6 7">
    <name type="scientific">Athelia psychrophila</name>
    <dbReference type="NCBI Taxonomy" id="1759441"/>
    <lineage>
        <taxon>Eukaryota</taxon>
        <taxon>Fungi</taxon>
        <taxon>Dikarya</taxon>
        <taxon>Basidiomycota</taxon>
        <taxon>Agaricomycotina</taxon>
        <taxon>Agaricomycetes</taxon>
        <taxon>Agaricomycetidae</taxon>
        <taxon>Atheliales</taxon>
        <taxon>Atheliaceae</taxon>
        <taxon>Athelia</taxon>
    </lineage>
</organism>
<dbReference type="SMART" id="SM00066">
    <property type="entry name" value="GAL4"/>
    <property type="match status" value="1"/>
</dbReference>
<dbReference type="SMART" id="SM00906">
    <property type="entry name" value="Fungal_trans"/>
    <property type="match status" value="1"/>
</dbReference>
<keyword evidence="3" id="KW-0539">Nucleus</keyword>
<reference evidence="6 7" key="1">
    <citation type="journal article" date="2016" name="Mol. Biol. Evol.">
        <title>Comparative Genomics of Early-Diverging Mushroom-Forming Fungi Provides Insights into the Origins of Lignocellulose Decay Capabilities.</title>
        <authorList>
            <person name="Nagy L.G."/>
            <person name="Riley R."/>
            <person name="Tritt A."/>
            <person name="Adam C."/>
            <person name="Daum C."/>
            <person name="Floudas D."/>
            <person name="Sun H."/>
            <person name="Yadav J.S."/>
            <person name="Pangilinan J."/>
            <person name="Larsson K.H."/>
            <person name="Matsuura K."/>
            <person name="Barry K."/>
            <person name="Labutti K."/>
            <person name="Kuo R."/>
            <person name="Ohm R.A."/>
            <person name="Bhattacharya S.S."/>
            <person name="Shirouzu T."/>
            <person name="Yoshinaga Y."/>
            <person name="Martin F.M."/>
            <person name="Grigoriev I.V."/>
            <person name="Hibbett D.S."/>
        </authorList>
    </citation>
    <scope>NUCLEOTIDE SEQUENCE [LARGE SCALE GENOMIC DNA]</scope>
    <source>
        <strain evidence="6 7">CBS 109695</strain>
    </source>
</reference>
<evidence type="ECO:0000256" key="3">
    <source>
        <dbReference type="ARBA" id="ARBA00023242"/>
    </source>
</evidence>
<comment type="subcellular location">
    <subcellularLocation>
        <location evidence="1">Nucleus</location>
    </subcellularLocation>
</comment>
<dbReference type="InterPro" id="IPR007219">
    <property type="entry name" value="XnlR_reg_dom"/>
</dbReference>
<dbReference type="InterPro" id="IPR001138">
    <property type="entry name" value="Zn2Cys6_DnaBD"/>
</dbReference>
<dbReference type="SUPFAM" id="SSF57701">
    <property type="entry name" value="Zn2/Cys6 DNA-binding domain"/>
    <property type="match status" value="1"/>
</dbReference>
<dbReference type="GO" id="GO:0008270">
    <property type="term" value="F:zinc ion binding"/>
    <property type="evidence" value="ECO:0007669"/>
    <property type="project" value="InterPro"/>
</dbReference>
<evidence type="ECO:0000256" key="1">
    <source>
        <dbReference type="ARBA" id="ARBA00004123"/>
    </source>
</evidence>
<evidence type="ECO:0000256" key="4">
    <source>
        <dbReference type="SAM" id="MobiDB-lite"/>
    </source>
</evidence>
<evidence type="ECO:0000313" key="6">
    <source>
        <dbReference type="EMBL" id="KZP18842.1"/>
    </source>
</evidence>
<accession>A0A166HGN2</accession>
<proteinExistence type="predicted"/>
<dbReference type="Gene3D" id="4.10.240.10">
    <property type="entry name" value="Zn(2)-C6 fungal-type DNA-binding domain"/>
    <property type="match status" value="1"/>
</dbReference>
<feature type="compositionally biased region" description="Polar residues" evidence="4">
    <location>
        <begin position="780"/>
        <end position="792"/>
    </location>
</feature>
<evidence type="ECO:0000256" key="2">
    <source>
        <dbReference type="ARBA" id="ARBA00022723"/>
    </source>
</evidence>
<evidence type="ECO:0000313" key="7">
    <source>
        <dbReference type="Proteomes" id="UP000076532"/>
    </source>
</evidence>
<feature type="region of interest" description="Disordered" evidence="4">
    <location>
        <begin position="722"/>
        <end position="746"/>
    </location>
</feature>
<dbReference type="GO" id="GO:0003677">
    <property type="term" value="F:DNA binding"/>
    <property type="evidence" value="ECO:0007669"/>
    <property type="project" value="InterPro"/>
</dbReference>
<feature type="region of interest" description="Disordered" evidence="4">
    <location>
        <begin position="773"/>
        <end position="822"/>
    </location>
</feature>
<feature type="domain" description="Zn(2)-C6 fungal-type" evidence="5">
    <location>
        <begin position="35"/>
        <end position="64"/>
    </location>
</feature>
<protein>
    <recommendedName>
        <fullName evidence="5">Zn(2)-C6 fungal-type domain-containing protein</fullName>
    </recommendedName>
</protein>
<dbReference type="CDD" id="cd12148">
    <property type="entry name" value="fungal_TF_MHR"/>
    <property type="match status" value="1"/>
</dbReference>
<dbReference type="GO" id="GO:0000981">
    <property type="term" value="F:DNA-binding transcription factor activity, RNA polymerase II-specific"/>
    <property type="evidence" value="ECO:0007669"/>
    <property type="project" value="InterPro"/>
</dbReference>
<dbReference type="GO" id="GO:0005634">
    <property type="term" value="C:nucleus"/>
    <property type="evidence" value="ECO:0007669"/>
    <property type="project" value="UniProtKB-SubCell"/>
</dbReference>
<keyword evidence="2" id="KW-0479">Metal-binding</keyword>
<dbReference type="Pfam" id="PF04082">
    <property type="entry name" value="Fungal_trans"/>
    <property type="match status" value="1"/>
</dbReference>
<dbReference type="PROSITE" id="PS50048">
    <property type="entry name" value="ZN2_CY6_FUNGAL_2"/>
    <property type="match status" value="1"/>
</dbReference>
<feature type="compositionally biased region" description="Polar residues" evidence="4">
    <location>
        <begin position="810"/>
        <end position="822"/>
    </location>
</feature>
<dbReference type="EMBL" id="KV417569">
    <property type="protein sequence ID" value="KZP18842.1"/>
    <property type="molecule type" value="Genomic_DNA"/>
</dbReference>
<dbReference type="Proteomes" id="UP000076532">
    <property type="component" value="Unassembled WGS sequence"/>
</dbReference>
<feature type="region of interest" description="Disordered" evidence="4">
    <location>
        <begin position="1"/>
        <end position="26"/>
    </location>
</feature>
<dbReference type="AlphaFoldDB" id="A0A166HGN2"/>
<dbReference type="CDD" id="cd00067">
    <property type="entry name" value="GAL4"/>
    <property type="match status" value="1"/>
</dbReference>
<sequence>MPVDPTDPSTSSRRASKKLTSDGETELKRSRGEVSCAECRRSKLKCDKRIPCGSCTRRGCSNICPNGIFTPGQTARYILGLRSYNFPDTEHLHRKIFEMGQRIRQLEDALALLQSNISLEPHALLVEPLLSARPDPDGSSVKDKDDVEETLKSFGTLTIDDCGEHKYFGASAGSEVSTTPTTEEPDLNISLGATPDLINHLASMTFMSGCEAGSETFESAMTMLFAGLPPRLRAWSLCETYLEHSACHMQLATRQDLIEDIMTPVYNAKKKREDPACEPCAQISPHKLAFLYLIFAQGILMDLTLPAYHTDGETYHHYARAAMALRSFIDSPTVETVQAMLLMAHYRSCAGERYTRDSVWALGSLGCKLAQIVSLGVLFAPLVRLFSVLCVELLIELYTDRDPGRWHMDEKTVELRRRIFWEVYAADLFHSLALGRPPSIELSYVDCAFPTYDEEDCDGQYWNWKYKFMRDVFASVLKLTLAAAPPSYKAILELDRKVRDMVLPPALNVFLRTEDAQTYVSAGVYMKSCLLSSFRSGSMLFMHRSFFAQALLDHPENPLRSPYATSFLATYRAASFLISIAIKHLERYPELFMRWWVTWTQLFSAAIIVGAIATKAPSSSMAYTALMELGLAVNLFERGAGISERARTGLVILQKLKEKASFVLSQYHSSTNGDAPLPNLLILTSQEDGTDELALFGGQTSVLISKTLARKTASRHITSNLNASAASPVSSSRASPSPSPWTDQGSLLQDIHPSLVQYASLFHPTALSTDFTGHPAPNLESHSLGQSTSGSNGFVPVSWSAQMPSPPQAGTPSPATSGSFTNDPNSYNLFQELYQETPATAIDTWGSNDMTDLGQMMSIDSDMDEQWLSFMKESGIVNPTTFGA</sequence>
<dbReference type="GO" id="GO:0006351">
    <property type="term" value="P:DNA-templated transcription"/>
    <property type="evidence" value="ECO:0007669"/>
    <property type="project" value="InterPro"/>
</dbReference>
<keyword evidence="7" id="KW-1185">Reference proteome</keyword>